<dbReference type="Pfam" id="PF00001">
    <property type="entry name" value="7tm_1"/>
    <property type="match status" value="2"/>
</dbReference>
<evidence type="ECO:0000256" key="5">
    <source>
        <dbReference type="ARBA" id="ARBA00023136"/>
    </source>
</evidence>
<dbReference type="GO" id="GO:0006364">
    <property type="term" value="P:rRNA processing"/>
    <property type="evidence" value="ECO:0007669"/>
    <property type="project" value="InterPro"/>
</dbReference>
<keyword evidence="4 8" id="KW-1133">Transmembrane helix</keyword>
<feature type="compositionally biased region" description="Acidic residues" evidence="7">
    <location>
        <begin position="360"/>
        <end position="385"/>
    </location>
</feature>
<keyword evidence="5 8" id="KW-0472">Membrane</keyword>
<evidence type="ECO:0000256" key="6">
    <source>
        <dbReference type="RuleBase" id="RU000688"/>
    </source>
</evidence>
<feature type="domain" description="G-protein coupled receptors family 1 profile" evidence="9">
    <location>
        <begin position="1066"/>
        <end position="1230"/>
    </location>
</feature>
<dbReference type="EMBL" id="JAHKSW010000024">
    <property type="protein sequence ID" value="KAG7317286.1"/>
    <property type="molecule type" value="Genomic_DNA"/>
</dbReference>
<feature type="transmembrane region" description="Helical" evidence="8">
    <location>
        <begin position="688"/>
        <end position="708"/>
    </location>
</feature>
<name>A0A9D3SAD6_9TELE</name>
<evidence type="ECO:0008006" key="13">
    <source>
        <dbReference type="Google" id="ProtNLM"/>
    </source>
</evidence>
<dbReference type="GO" id="GO:0019843">
    <property type="term" value="F:rRNA binding"/>
    <property type="evidence" value="ECO:0007669"/>
    <property type="project" value="InterPro"/>
</dbReference>
<proteinExistence type="inferred from homology"/>
<feature type="transmembrane region" description="Helical" evidence="8">
    <location>
        <begin position="605"/>
        <end position="629"/>
    </location>
</feature>
<protein>
    <recommendedName>
        <fullName evidence="13">Suppressor of SWI4 1 homolog</fullName>
    </recommendedName>
</protein>
<dbReference type="SMART" id="SM00879">
    <property type="entry name" value="Brix"/>
    <property type="match status" value="2"/>
</dbReference>
<feature type="transmembrane region" description="Helical" evidence="8">
    <location>
        <begin position="1051"/>
        <end position="1074"/>
    </location>
</feature>
<feature type="compositionally biased region" description="Basic and acidic residues" evidence="7">
    <location>
        <begin position="319"/>
        <end position="350"/>
    </location>
</feature>
<feature type="domain" description="Brix" evidence="10">
    <location>
        <begin position="28"/>
        <end position="291"/>
    </location>
</feature>
<dbReference type="Pfam" id="PF04427">
    <property type="entry name" value="Brix"/>
    <property type="match status" value="2"/>
</dbReference>
<keyword evidence="12" id="KW-1185">Reference proteome</keyword>
<feature type="transmembrane region" description="Helical" evidence="8">
    <location>
        <begin position="653"/>
        <end position="676"/>
    </location>
</feature>
<keyword evidence="6" id="KW-0675">Receptor</keyword>
<feature type="compositionally biased region" description="Basic and acidic residues" evidence="7">
    <location>
        <begin position="986"/>
        <end position="995"/>
    </location>
</feature>
<evidence type="ECO:0000256" key="2">
    <source>
        <dbReference type="ARBA" id="ARBA00004604"/>
    </source>
</evidence>
<evidence type="ECO:0000256" key="3">
    <source>
        <dbReference type="ARBA" id="ARBA00022692"/>
    </source>
</evidence>
<dbReference type="GO" id="GO:0000027">
    <property type="term" value="P:ribosomal large subunit assembly"/>
    <property type="evidence" value="ECO:0007669"/>
    <property type="project" value="TreeGrafter"/>
</dbReference>
<feature type="domain" description="Brix" evidence="10">
    <location>
        <begin position="719"/>
        <end position="842"/>
    </location>
</feature>
<feature type="compositionally biased region" description="Basic and acidic residues" evidence="7">
    <location>
        <begin position="492"/>
        <end position="501"/>
    </location>
</feature>
<dbReference type="GO" id="GO:0005730">
    <property type="term" value="C:nucleolus"/>
    <property type="evidence" value="ECO:0007669"/>
    <property type="project" value="UniProtKB-SubCell"/>
</dbReference>
<dbReference type="OrthoDB" id="10261452at2759"/>
<feature type="transmembrane region" description="Helical" evidence="8">
    <location>
        <begin position="1086"/>
        <end position="1110"/>
    </location>
</feature>
<feature type="compositionally biased region" description="Low complexity" evidence="7">
    <location>
        <begin position="469"/>
        <end position="479"/>
    </location>
</feature>
<accession>A0A9D3SAD6</accession>
<dbReference type="GO" id="GO:0016020">
    <property type="term" value="C:membrane"/>
    <property type="evidence" value="ECO:0007669"/>
    <property type="project" value="UniProtKB-SubCell"/>
</dbReference>
<dbReference type="PROSITE" id="PS50833">
    <property type="entry name" value="BRIX"/>
    <property type="match status" value="2"/>
</dbReference>
<evidence type="ECO:0000259" key="9">
    <source>
        <dbReference type="PROSITE" id="PS50262"/>
    </source>
</evidence>
<dbReference type="InterPro" id="IPR000276">
    <property type="entry name" value="GPCR_Rhodpsn"/>
</dbReference>
<evidence type="ECO:0000256" key="7">
    <source>
        <dbReference type="SAM" id="MobiDB-lite"/>
    </source>
</evidence>
<dbReference type="PANTHER" id="PTHR12661">
    <property type="entry name" value="PETER PAN-RELATED"/>
    <property type="match status" value="1"/>
</dbReference>
<evidence type="ECO:0000256" key="1">
    <source>
        <dbReference type="ARBA" id="ARBA00004370"/>
    </source>
</evidence>
<feature type="region of interest" description="Disordered" evidence="7">
    <location>
        <begin position="846"/>
        <end position="1040"/>
    </location>
</feature>
<feature type="compositionally biased region" description="Acidic residues" evidence="7">
    <location>
        <begin position="854"/>
        <end position="879"/>
    </location>
</feature>
<evidence type="ECO:0000256" key="8">
    <source>
        <dbReference type="SAM" id="Phobius"/>
    </source>
</evidence>
<feature type="compositionally biased region" description="Low complexity" evidence="7">
    <location>
        <begin position="963"/>
        <end position="973"/>
    </location>
</feature>
<dbReference type="PROSITE" id="PS50262">
    <property type="entry name" value="G_PROTEIN_RECEP_F1_2"/>
    <property type="match status" value="2"/>
</dbReference>
<dbReference type="PRINTS" id="PR01157">
    <property type="entry name" value="P2YPURNOCPTR"/>
</dbReference>
<feature type="transmembrane region" description="Helical" evidence="8">
    <location>
        <begin position="574"/>
        <end position="593"/>
    </location>
</feature>
<dbReference type="SUPFAM" id="SSF81321">
    <property type="entry name" value="Family A G protein-coupled receptor-like"/>
    <property type="match status" value="2"/>
</dbReference>
<gene>
    <name evidence="11" type="ORF">KOW79_019584</name>
</gene>
<feature type="transmembrane region" description="Helical" evidence="8">
    <location>
        <begin position="1169"/>
        <end position="1189"/>
    </location>
</feature>
<evidence type="ECO:0000256" key="4">
    <source>
        <dbReference type="ARBA" id="ARBA00022989"/>
    </source>
</evidence>
<evidence type="ECO:0000259" key="10">
    <source>
        <dbReference type="PROSITE" id="PS50833"/>
    </source>
</evidence>
<comment type="similarity">
    <text evidence="6">Belongs to the G-protein coupled receptor 1 family.</text>
</comment>
<evidence type="ECO:0000313" key="11">
    <source>
        <dbReference type="EMBL" id="KAG7317286.1"/>
    </source>
</evidence>
<dbReference type="InterPro" id="IPR045112">
    <property type="entry name" value="PPAN-like"/>
</dbReference>
<dbReference type="Proteomes" id="UP000824219">
    <property type="component" value="Linkage Group LG24"/>
</dbReference>
<feature type="region of interest" description="Disordered" evidence="7">
    <location>
        <begin position="319"/>
        <end position="545"/>
    </location>
</feature>
<dbReference type="Gene3D" id="1.20.1070.10">
    <property type="entry name" value="Rhodopsin 7-helix transmembrane proteins"/>
    <property type="match status" value="2"/>
</dbReference>
<organism evidence="11 12">
    <name type="scientific">Hemibagrus wyckioides</name>
    <dbReference type="NCBI Taxonomy" id="337641"/>
    <lineage>
        <taxon>Eukaryota</taxon>
        <taxon>Metazoa</taxon>
        <taxon>Chordata</taxon>
        <taxon>Craniata</taxon>
        <taxon>Vertebrata</taxon>
        <taxon>Euteleostomi</taxon>
        <taxon>Actinopterygii</taxon>
        <taxon>Neopterygii</taxon>
        <taxon>Teleostei</taxon>
        <taxon>Ostariophysi</taxon>
        <taxon>Siluriformes</taxon>
        <taxon>Bagridae</taxon>
        <taxon>Hemibagrus</taxon>
    </lineage>
</organism>
<keyword evidence="3 6" id="KW-0812">Transmembrane</keyword>
<feature type="transmembrane region" description="Helical" evidence="8">
    <location>
        <begin position="1134"/>
        <end position="1157"/>
    </location>
</feature>
<dbReference type="PROSITE" id="PS00237">
    <property type="entry name" value="G_PROTEIN_RECEP_F1_1"/>
    <property type="match status" value="1"/>
</dbReference>
<evidence type="ECO:0000313" key="12">
    <source>
        <dbReference type="Proteomes" id="UP000824219"/>
    </source>
</evidence>
<dbReference type="GO" id="GO:0004930">
    <property type="term" value="F:G protein-coupled receptor activity"/>
    <property type="evidence" value="ECO:0007669"/>
    <property type="project" value="UniProtKB-KW"/>
</dbReference>
<sequence length="1230" mass="139312">MGKSKTKNQKKSRVAANHVAEETYGSVPHSFVFHRGQIGKNVDQLMMDMRRVMEPYTAQSLKVRKKNVLKDFVTAAGPLGVTHFLVFTKTENSVNLRLARLPKGPTVHFQVIKYTLIKDVISSLKRHRMHDQQFTHHPLLVLNNFGMEGMHIKLMATMFQNMFPSINVHKVNLNTIKRCVLVNYDSASQEIEFRHYSLKVVPVGMSKGVKKLLQEKFPNMNKLEDISELLLKGVNLSESEAEQDGEHNITELPQVYSGRGNMRAQQSAVRLTEIGPRMTLKLVKIVEGMGEGNVLYHSVVTKSEAEIREILKRKEARLKEKAERRRKQEQNIALKKEKRDENKKRSLEGIKRKRQQEGAASDDSEVEDPGMQEDQPEAEESEDEAEYYRQAVGEEPDEDMFPTAKRKRAPGKSLMPFKKRKLSKASGEEKTNRFKPTGKASFGSKNFAGRKFGGKNTGKISGGGKGFKSGKMSGANSRFGKSKGGKRFGGNQRERFGEKKSGAKGSMGKGQRAKSGSAFKAGPRGGQGKKDFKKKKEKREDSISLQDPCTGNWRLSKMKNYYNGTFSKELLPPIYGVEMCVALTGNILALWLLVTKERKNWHTGVVFSCNLIISDIFYALGLPLLIHYYSNGRVWIFGEALCKIERFLFTCNLYVSIYFIMCISANRYLAIVHPFFTRTYIRPKHAKIVSVFVWIFVASISSPILYYAETLDPLTLLLYTLIKDVISSLKRHRMHDQQFTHHPLLVLNNFGMEGMHIKLMATMFQNMFPSINVHKVNLNTIKRCVLVNYDSASQEIESRHYSLKVVPEGMSKGVKKLLQEKFPNMNKLEDISELLLKKRSLEGIKRKRQQEGAASDDSEVEDPGMQEDQPEAEESEDEAEYYRQAVGEEPDEDMFPTAKRKRAPGKSLMPFKKRKLSKASGEEKTNRFKPTGKASFGSKNFAGRKFGGKNSGKISGGGKGFKSGKMSGANSRFGKSKGGKRFGGNQRERFGEKKSGAKGSMGKGQRAKSGSAFKAGPRGGQGKKDFKKKKEKRRLSKMNRSSCNSTFSRDLLPPIYGVEMCVALAGNILALWLLVTKERKNWHTGVVFSCNLIISDIFYALGLPLLIHYYSNGRVWIFGEALCKIERFLFTCNLYVSIYFIMCISANRYLAIVHPFFTRKHIRPKHAKIVSVFVWIFVASISSPILYYADSVRHAPHRKEETTPSLTPNKKRKLSKFESFKIQTYKQGFF</sequence>
<comment type="subcellular location">
    <subcellularLocation>
        <location evidence="1">Membrane</location>
    </subcellularLocation>
    <subcellularLocation>
        <location evidence="2">Nucleus</location>
        <location evidence="2">Nucleolus</location>
    </subcellularLocation>
</comment>
<dbReference type="PANTHER" id="PTHR12661:SF5">
    <property type="entry name" value="SUPPRESSOR OF SWI4 1 HOMOLOG"/>
    <property type="match status" value="1"/>
</dbReference>
<keyword evidence="6" id="KW-0297">G-protein coupled receptor</keyword>
<dbReference type="InterPro" id="IPR007109">
    <property type="entry name" value="Brix"/>
</dbReference>
<dbReference type="SUPFAM" id="SSF52954">
    <property type="entry name" value="Class II aaRS ABD-related"/>
    <property type="match status" value="1"/>
</dbReference>
<feature type="domain" description="G-protein coupled receptors family 1 profile" evidence="9">
    <location>
        <begin position="585"/>
        <end position="707"/>
    </location>
</feature>
<dbReference type="InterPro" id="IPR017452">
    <property type="entry name" value="GPCR_Rhodpsn_7TM"/>
</dbReference>
<keyword evidence="6" id="KW-0807">Transducer</keyword>
<comment type="caution">
    <text evidence="11">The sequence shown here is derived from an EMBL/GenBank/DDBJ whole genome shotgun (WGS) entry which is preliminary data.</text>
</comment>
<dbReference type="GO" id="GO:0030687">
    <property type="term" value="C:preribosome, large subunit precursor"/>
    <property type="evidence" value="ECO:0007669"/>
    <property type="project" value="TreeGrafter"/>
</dbReference>
<dbReference type="AlphaFoldDB" id="A0A9D3SAD6"/>
<feature type="compositionally biased region" description="Basic residues" evidence="7">
    <location>
        <begin position="1025"/>
        <end position="1037"/>
    </location>
</feature>
<dbReference type="PRINTS" id="PR00237">
    <property type="entry name" value="GPCRRHODOPSN"/>
</dbReference>
<reference evidence="11 12" key="1">
    <citation type="submission" date="2021-06" db="EMBL/GenBank/DDBJ databases">
        <title>Chromosome-level genome assembly of the red-tail catfish (Hemibagrus wyckioides).</title>
        <authorList>
            <person name="Shao F."/>
        </authorList>
    </citation>
    <scope>NUCLEOTIDE SEQUENCE [LARGE SCALE GENOMIC DNA]</scope>
    <source>
        <strain evidence="11">EC202008001</strain>
        <tissue evidence="11">Blood</tissue>
    </source>
</reference>